<sequence>MVTNKGRKRNEVPFRANRSKRRRWKINFDACVCRRCSKHQWCSSATTSSARFSGKDCETHGKNTSLTWMEEQQPRTNGDEEQMKNKSRNAIVGGSL</sequence>
<evidence type="ECO:0000313" key="3">
    <source>
        <dbReference type="Proteomes" id="UP000634136"/>
    </source>
</evidence>
<reference evidence="2" key="1">
    <citation type="submission" date="2020-09" db="EMBL/GenBank/DDBJ databases">
        <title>Genome-Enabled Discovery of Anthraquinone Biosynthesis in Senna tora.</title>
        <authorList>
            <person name="Kang S.-H."/>
            <person name="Pandey R.P."/>
            <person name="Lee C.-M."/>
            <person name="Sim J.-S."/>
            <person name="Jeong J.-T."/>
            <person name="Choi B.-S."/>
            <person name="Jung M."/>
            <person name="Ginzburg D."/>
            <person name="Zhao K."/>
            <person name="Won S.Y."/>
            <person name="Oh T.-J."/>
            <person name="Yu Y."/>
            <person name="Kim N.-H."/>
            <person name="Lee O.R."/>
            <person name="Lee T.-H."/>
            <person name="Bashyal P."/>
            <person name="Kim T.-S."/>
            <person name="Lee W.-H."/>
            <person name="Kawkins C."/>
            <person name="Kim C.-K."/>
            <person name="Kim J.S."/>
            <person name="Ahn B.O."/>
            <person name="Rhee S.Y."/>
            <person name="Sohng J.K."/>
        </authorList>
    </citation>
    <scope>NUCLEOTIDE SEQUENCE</scope>
    <source>
        <tissue evidence="2">Leaf</tissue>
    </source>
</reference>
<evidence type="ECO:0000256" key="1">
    <source>
        <dbReference type="SAM" id="MobiDB-lite"/>
    </source>
</evidence>
<comment type="caution">
    <text evidence="2">The sequence shown here is derived from an EMBL/GenBank/DDBJ whole genome shotgun (WGS) entry which is preliminary data.</text>
</comment>
<protein>
    <submittedName>
        <fullName evidence="2">Uncharacterized protein</fullName>
    </submittedName>
</protein>
<feature type="region of interest" description="Disordered" evidence="1">
    <location>
        <begin position="65"/>
        <end position="96"/>
    </location>
</feature>
<dbReference type="EMBL" id="JAAIUW010000010">
    <property type="protein sequence ID" value="KAF7812388.1"/>
    <property type="molecule type" value="Genomic_DNA"/>
</dbReference>
<keyword evidence="3" id="KW-1185">Reference proteome</keyword>
<dbReference type="AlphaFoldDB" id="A0A834W8E8"/>
<name>A0A834W8E8_9FABA</name>
<gene>
    <name evidence="2" type="ORF">G2W53_033364</name>
</gene>
<organism evidence="2 3">
    <name type="scientific">Senna tora</name>
    <dbReference type="NCBI Taxonomy" id="362788"/>
    <lineage>
        <taxon>Eukaryota</taxon>
        <taxon>Viridiplantae</taxon>
        <taxon>Streptophyta</taxon>
        <taxon>Embryophyta</taxon>
        <taxon>Tracheophyta</taxon>
        <taxon>Spermatophyta</taxon>
        <taxon>Magnoliopsida</taxon>
        <taxon>eudicotyledons</taxon>
        <taxon>Gunneridae</taxon>
        <taxon>Pentapetalae</taxon>
        <taxon>rosids</taxon>
        <taxon>fabids</taxon>
        <taxon>Fabales</taxon>
        <taxon>Fabaceae</taxon>
        <taxon>Caesalpinioideae</taxon>
        <taxon>Cassia clade</taxon>
        <taxon>Senna</taxon>
    </lineage>
</organism>
<accession>A0A834W8E8</accession>
<proteinExistence type="predicted"/>
<evidence type="ECO:0000313" key="2">
    <source>
        <dbReference type="EMBL" id="KAF7812388.1"/>
    </source>
</evidence>
<dbReference type="Proteomes" id="UP000634136">
    <property type="component" value="Unassembled WGS sequence"/>
</dbReference>